<accession>A0A6C0AQ00</accession>
<reference evidence="1" key="1">
    <citation type="journal article" date="2020" name="Nature">
        <title>Giant virus diversity and host interactions through global metagenomics.</title>
        <authorList>
            <person name="Schulz F."/>
            <person name="Roux S."/>
            <person name="Paez-Espino D."/>
            <person name="Jungbluth S."/>
            <person name="Walsh D.A."/>
            <person name="Denef V.J."/>
            <person name="McMahon K.D."/>
            <person name="Konstantinidis K.T."/>
            <person name="Eloe-Fadrosh E.A."/>
            <person name="Kyrpides N.C."/>
            <person name="Woyke T."/>
        </authorList>
    </citation>
    <scope>NUCLEOTIDE SEQUENCE</scope>
    <source>
        <strain evidence="1">GVMAG-S-1101164-72</strain>
    </source>
</reference>
<evidence type="ECO:0000313" key="1">
    <source>
        <dbReference type="EMBL" id="QHS81603.1"/>
    </source>
</evidence>
<dbReference type="InterPro" id="IPR011735">
    <property type="entry name" value="WlaTC/HtrL_glycosyltransf"/>
</dbReference>
<sequence>MENHYKFIFLIIDSDGEPCYNENRRIMRSFMNSNTDIKTFFVRMNLDQTDPVRLIGDTLFCQGIEILIPGALQKTLMAMEYCLANMSFDYLVRTNISSFWNFKELLHMGTTFPREGFVNGVIGEYYGINYPSGAGVIYSRDIIELFIANRNLFKMDTHEDVAFGQFLSIKNIPINNGKRHDYTSNTHNINQEIVISDLHGQHYHYRVKGSDRQYDNRIFKYLYNAIYSGMTNHYKFVFLIIDSDSESCYNENRTIIRSFMNSHPNIKTFFVRMNPDQTDPVRLIGDVLMCRGTESFIPGILEKTLTSMEYCLRNISFDFCIRTNLSSFWNFKELLHSSTTFPKEGFVSAHLGQYNETKALGTPYYGVTFPSGSGYICSRDIIELYTANRSSFIMDLPDDVAIGQFLLTKNIPINSGKRHDYTHNTHQISQDIVLNDVLHGHHYHYRVKGYDRQYDNRIFQYLYNAIYSYKSTLVTFYFNLTTLPDATDAGRPQSFYMEKGRETLKLQNPMVIFCDDTTHLSIKAIRDEEVSDQTLTKYIVRPFTDYDFYRHNWPIICANRKGVPFYVNDRNTASYFLVSMFKIIALQLAHQENFYKTPFYTWIDFGGSHVMRSFHDATMKILANPRPKISMCYIHYRGHQELEDRLQNKVQGGYCGIAAGSLTAEASYISRFYTGCMSIFYEMLTNTIGHGEEQVFNYFYDRFPELCTIYYGDYYSILTNYHGPMDDIGTIERFFINEAIHKGRRDLAKQAAKAILDANPGLDEQSSIRLKNVCSS</sequence>
<proteinExistence type="predicted"/>
<dbReference type="Pfam" id="PF09612">
    <property type="entry name" value="HtrL_YibB"/>
    <property type="match status" value="1"/>
</dbReference>
<dbReference type="AlphaFoldDB" id="A0A6C0AQ00"/>
<organism evidence="1">
    <name type="scientific">viral metagenome</name>
    <dbReference type="NCBI Taxonomy" id="1070528"/>
    <lineage>
        <taxon>unclassified sequences</taxon>
        <taxon>metagenomes</taxon>
        <taxon>organismal metagenomes</taxon>
    </lineage>
</organism>
<dbReference type="EMBL" id="MN740758">
    <property type="protein sequence ID" value="QHS81603.1"/>
    <property type="molecule type" value="Genomic_DNA"/>
</dbReference>
<name>A0A6C0AQ00_9ZZZZ</name>
<protein>
    <submittedName>
        <fullName evidence="1">Uncharacterized protein</fullName>
    </submittedName>
</protein>